<comment type="subcellular location">
    <subcellularLocation>
        <location evidence="1">Membrane</location>
        <topology evidence="1">Single-pass membrane protein</topology>
    </subcellularLocation>
</comment>
<dbReference type="SUPFAM" id="SSF111369">
    <property type="entry name" value="HlyD-like secretion proteins"/>
    <property type="match status" value="1"/>
</dbReference>
<dbReference type="GO" id="GO:0022857">
    <property type="term" value="F:transmembrane transporter activity"/>
    <property type="evidence" value="ECO:0007669"/>
    <property type="project" value="InterPro"/>
</dbReference>
<dbReference type="InterPro" id="IPR006143">
    <property type="entry name" value="RND_pump_MFP"/>
</dbReference>
<dbReference type="EMBL" id="FQUH01000002">
    <property type="protein sequence ID" value="SHE65267.1"/>
    <property type="molecule type" value="Genomic_DNA"/>
</dbReference>
<protein>
    <submittedName>
        <fullName evidence="10">RND family efflux transporter, MFP subunit</fullName>
    </submittedName>
</protein>
<evidence type="ECO:0000313" key="10">
    <source>
        <dbReference type="EMBL" id="SHE65267.1"/>
    </source>
</evidence>
<evidence type="ECO:0000256" key="2">
    <source>
        <dbReference type="ARBA" id="ARBA00009477"/>
    </source>
</evidence>
<name>A0A1M4V8Q3_VIBGA</name>
<dbReference type="Pfam" id="PF25963">
    <property type="entry name" value="Beta-barrel_AAEA"/>
    <property type="match status" value="1"/>
</dbReference>
<evidence type="ECO:0000256" key="6">
    <source>
        <dbReference type="SAM" id="Coils"/>
    </source>
</evidence>
<keyword evidence="5" id="KW-0472">Membrane</keyword>
<accession>A0A1M4V8Q3</accession>
<dbReference type="RefSeq" id="WP_072955469.1">
    <property type="nucleotide sequence ID" value="NZ_FQUH01000002.1"/>
</dbReference>
<evidence type="ECO:0000313" key="11">
    <source>
        <dbReference type="Proteomes" id="UP000184159"/>
    </source>
</evidence>
<evidence type="ECO:0000256" key="5">
    <source>
        <dbReference type="ARBA" id="ARBA00023136"/>
    </source>
</evidence>
<dbReference type="InterPro" id="IPR058634">
    <property type="entry name" value="AaeA-lik-b-barrel"/>
</dbReference>
<feature type="domain" description="Multidrug resistance protein MdtA-like barrel-sandwich hybrid" evidence="8">
    <location>
        <begin position="39"/>
        <end position="178"/>
    </location>
</feature>
<dbReference type="InterPro" id="IPR050393">
    <property type="entry name" value="MFP_Efflux_Pump"/>
</dbReference>
<feature type="domain" description="p-hydroxybenzoic acid efflux pump subunit AaeA-like beta-barrel" evidence="9">
    <location>
        <begin position="183"/>
        <end position="279"/>
    </location>
</feature>
<sequence length="284" mass="31925">MKKFSTIIMILIAVCSGYWLWHHYMLTPWTRDARVNAHIITISPDVSGFVTQVAVNDNQAVHQGQPLFQIDPKRYEIAVSQANATLKNRFAAWELSKHKYERRKNLPNQDSISSEDLETARINMDIAKANYQLAQAQLDEAQLNLARTKITAPFDGTVINLNLRSGNYVRQGTSVLALVEKNSFYITGYFEETKIAKIQLGQPTTIQLMNGQPPLTGKVLSIGRAIANSNTNTNSQLLPQIQQTFNWVRLAQRIPVNIRLDDQVDQQQLSAGMTASITIQESAE</sequence>
<evidence type="ECO:0000256" key="4">
    <source>
        <dbReference type="ARBA" id="ARBA00022989"/>
    </source>
</evidence>
<dbReference type="NCBIfam" id="TIGR01730">
    <property type="entry name" value="RND_mfp"/>
    <property type="match status" value="1"/>
</dbReference>
<dbReference type="Pfam" id="PF25876">
    <property type="entry name" value="HH_MFP_RND"/>
    <property type="match status" value="1"/>
</dbReference>
<keyword evidence="3" id="KW-0812">Transmembrane</keyword>
<reference evidence="11" key="1">
    <citation type="submission" date="2016-11" db="EMBL/GenBank/DDBJ databases">
        <authorList>
            <person name="Varghese N."/>
            <person name="Submissions S."/>
        </authorList>
    </citation>
    <scope>NUCLEOTIDE SEQUENCE [LARGE SCALE GENOMIC DNA]</scope>
    <source>
        <strain evidence="11">DSM 21264</strain>
    </source>
</reference>
<gene>
    <name evidence="10" type="ORF">SAMN02745781_00654</name>
</gene>
<dbReference type="PANTHER" id="PTHR30367">
    <property type="entry name" value="P-HYDROXYBENZOIC ACID EFFLUX PUMP SUBUNIT AAEA-RELATED"/>
    <property type="match status" value="1"/>
</dbReference>
<evidence type="ECO:0000259" key="8">
    <source>
        <dbReference type="Pfam" id="PF25917"/>
    </source>
</evidence>
<dbReference type="InterPro" id="IPR058624">
    <property type="entry name" value="MdtA-like_HH"/>
</dbReference>
<dbReference type="PANTHER" id="PTHR30367:SF12">
    <property type="entry name" value="P-HYDROXYBENZOIC ACID EFFLUX PUMP SUBUNIT AAEA"/>
    <property type="match status" value="1"/>
</dbReference>
<dbReference type="AlphaFoldDB" id="A0A1M4V8Q3"/>
<dbReference type="Proteomes" id="UP000184159">
    <property type="component" value="Unassembled WGS sequence"/>
</dbReference>
<proteinExistence type="inferred from homology"/>
<feature type="domain" description="Multidrug resistance protein MdtA-like alpha-helical hairpin" evidence="7">
    <location>
        <begin position="80"/>
        <end position="147"/>
    </location>
</feature>
<dbReference type="Pfam" id="PF25917">
    <property type="entry name" value="BSH_RND"/>
    <property type="match status" value="1"/>
</dbReference>
<keyword evidence="6" id="KW-0175">Coiled coil</keyword>
<organism evidence="10 11">
    <name type="scientific">Vibrio gazogenes DSM 21264 = NBRC 103151</name>
    <dbReference type="NCBI Taxonomy" id="1123492"/>
    <lineage>
        <taxon>Bacteria</taxon>
        <taxon>Pseudomonadati</taxon>
        <taxon>Pseudomonadota</taxon>
        <taxon>Gammaproteobacteria</taxon>
        <taxon>Vibrionales</taxon>
        <taxon>Vibrionaceae</taxon>
        <taxon>Vibrio</taxon>
    </lineage>
</organism>
<dbReference type="Gene3D" id="1.10.287.470">
    <property type="entry name" value="Helix hairpin bin"/>
    <property type="match status" value="1"/>
</dbReference>
<comment type="similarity">
    <text evidence="2">Belongs to the membrane fusion protein (MFP) (TC 8.A.1) family.</text>
</comment>
<keyword evidence="4" id="KW-1133">Transmembrane helix</keyword>
<evidence type="ECO:0000259" key="7">
    <source>
        <dbReference type="Pfam" id="PF25876"/>
    </source>
</evidence>
<evidence type="ECO:0000259" key="9">
    <source>
        <dbReference type="Pfam" id="PF25963"/>
    </source>
</evidence>
<dbReference type="InterPro" id="IPR058625">
    <property type="entry name" value="MdtA-like_BSH"/>
</dbReference>
<feature type="coiled-coil region" evidence="6">
    <location>
        <begin position="117"/>
        <end position="151"/>
    </location>
</feature>
<dbReference type="Gene3D" id="2.40.30.170">
    <property type="match status" value="1"/>
</dbReference>
<evidence type="ECO:0000256" key="1">
    <source>
        <dbReference type="ARBA" id="ARBA00004167"/>
    </source>
</evidence>
<evidence type="ECO:0000256" key="3">
    <source>
        <dbReference type="ARBA" id="ARBA00022692"/>
    </source>
</evidence>
<keyword evidence="11" id="KW-1185">Reference proteome</keyword>
<dbReference type="GO" id="GO:0016020">
    <property type="term" value="C:membrane"/>
    <property type="evidence" value="ECO:0007669"/>
    <property type="project" value="InterPro"/>
</dbReference>